<feature type="domain" description="Protein kinase" evidence="7">
    <location>
        <begin position="12"/>
        <end position="277"/>
    </location>
</feature>
<keyword evidence="2 8" id="KW-0723">Serine/threonine-protein kinase</keyword>
<accession>A0ABS0C3U9</accession>
<sequence>MPLEPGDQFAGFIVQARLGHGGSSEVYLARDPDGSRPVSLKILGPEDSRSPEARARFVHEFDILSALRHPDIVRMYTHGESDGRLWSAHEYVAGATGSTSVPAPHRAPDLRRVLHVLTHVAAGLDFAHANGVVHLDVKPANVLVGTNEPATVKISDFDSARWLHRPEPPLATNGFVVVSVPYAAPELLRAGTVFPATDQYALACSAVELLTGHTPFARGTLMATAEAQLHDPPPEISRRRRWIPPEVDAILHRSLEKEPGARYDSCGELIGLLNEALQDIDPRPLSPVLDRVKAALRRAPLMNATLGRIGGKGFGPIRPGVGAQVMR</sequence>
<dbReference type="EC" id="2.7.11.1" evidence="1"/>
<protein>
    <recommendedName>
        <fullName evidence="1">non-specific serine/threonine protein kinase</fullName>
        <ecNumber evidence="1">2.7.11.1</ecNumber>
    </recommendedName>
</protein>
<dbReference type="PROSITE" id="PS00108">
    <property type="entry name" value="PROTEIN_KINASE_ST"/>
    <property type="match status" value="1"/>
</dbReference>
<dbReference type="RefSeq" id="WP_195031622.1">
    <property type="nucleotide sequence ID" value="NZ_JADLRE010000002.1"/>
</dbReference>
<evidence type="ECO:0000256" key="5">
    <source>
        <dbReference type="ARBA" id="ARBA00022777"/>
    </source>
</evidence>
<dbReference type="Gene3D" id="1.10.510.10">
    <property type="entry name" value="Transferase(Phosphotransferase) domain 1"/>
    <property type="match status" value="1"/>
</dbReference>
<gene>
    <name evidence="8" type="ORF">IU470_03930</name>
</gene>
<keyword evidence="5 8" id="KW-0418">Kinase</keyword>
<dbReference type="GO" id="GO:0004674">
    <property type="term" value="F:protein serine/threonine kinase activity"/>
    <property type="evidence" value="ECO:0007669"/>
    <property type="project" value="UniProtKB-KW"/>
</dbReference>
<evidence type="ECO:0000256" key="4">
    <source>
        <dbReference type="ARBA" id="ARBA00022741"/>
    </source>
</evidence>
<dbReference type="EMBL" id="JADLRE010000002">
    <property type="protein sequence ID" value="MBF6224267.1"/>
    <property type="molecule type" value="Genomic_DNA"/>
</dbReference>
<keyword evidence="9" id="KW-1185">Reference proteome</keyword>
<keyword evidence="4" id="KW-0547">Nucleotide-binding</keyword>
<organism evidence="8 9">
    <name type="scientific">Nocardia abscessus</name>
    <dbReference type="NCBI Taxonomy" id="120957"/>
    <lineage>
        <taxon>Bacteria</taxon>
        <taxon>Bacillati</taxon>
        <taxon>Actinomycetota</taxon>
        <taxon>Actinomycetes</taxon>
        <taxon>Mycobacteriales</taxon>
        <taxon>Nocardiaceae</taxon>
        <taxon>Nocardia</taxon>
    </lineage>
</organism>
<keyword evidence="3" id="KW-0808">Transferase</keyword>
<keyword evidence="6" id="KW-0067">ATP-binding</keyword>
<evidence type="ECO:0000259" key="7">
    <source>
        <dbReference type="PROSITE" id="PS50011"/>
    </source>
</evidence>
<dbReference type="InterPro" id="IPR008271">
    <property type="entry name" value="Ser/Thr_kinase_AS"/>
</dbReference>
<dbReference type="InterPro" id="IPR000719">
    <property type="entry name" value="Prot_kinase_dom"/>
</dbReference>
<dbReference type="Proteomes" id="UP000807309">
    <property type="component" value="Unassembled WGS sequence"/>
</dbReference>
<dbReference type="PROSITE" id="PS50011">
    <property type="entry name" value="PROTEIN_KINASE_DOM"/>
    <property type="match status" value="1"/>
</dbReference>
<dbReference type="PANTHER" id="PTHR43289">
    <property type="entry name" value="MITOGEN-ACTIVATED PROTEIN KINASE KINASE KINASE 20-RELATED"/>
    <property type="match status" value="1"/>
</dbReference>
<dbReference type="SMART" id="SM00220">
    <property type="entry name" value="S_TKc"/>
    <property type="match status" value="1"/>
</dbReference>
<evidence type="ECO:0000256" key="6">
    <source>
        <dbReference type="ARBA" id="ARBA00022840"/>
    </source>
</evidence>
<evidence type="ECO:0000313" key="8">
    <source>
        <dbReference type="EMBL" id="MBF6224267.1"/>
    </source>
</evidence>
<evidence type="ECO:0000256" key="1">
    <source>
        <dbReference type="ARBA" id="ARBA00012513"/>
    </source>
</evidence>
<dbReference type="SUPFAM" id="SSF56112">
    <property type="entry name" value="Protein kinase-like (PK-like)"/>
    <property type="match status" value="1"/>
</dbReference>
<dbReference type="PANTHER" id="PTHR43289:SF6">
    <property type="entry name" value="SERINE_THREONINE-PROTEIN KINASE NEKL-3"/>
    <property type="match status" value="1"/>
</dbReference>
<reference evidence="8 9" key="1">
    <citation type="submission" date="2020-10" db="EMBL/GenBank/DDBJ databases">
        <title>Identification of Nocardia species via Next-generation sequencing and recognition of intraspecies genetic diversity.</title>
        <authorList>
            <person name="Li P."/>
            <person name="Li P."/>
            <person name="Lu B."/>
        </authorList>
    </citation>
    <scope>NUCLEOTIDE SEQUENCE [LARGE SCALE GENOMIC DNA]</scope>
    <source>
        <strain evidence="8 9">N-11</strain>
    </source>
</reference>
<comment type="caution">
    <text evidence="8">The sequence shown here is derived from an EMBL/GenBank/DDBJ whole genome shotgun (WGS) entry which is preliminary data.</text>
</comment>
<evidence type="ECO:0000313" key="9">
    <source>
        <dbReference type="Proteomes" id="UP000807309"/>
    </source>
</evidence>
<dbReference type="InterPro" id="IPR011009">
    <property type="entry name" value="Kinase-like_dom_sf"/>
</dbReference>
<evidence type="ECO:0000256" key="2">
    <source>
        <dbReference type="ARBA" id="ARBA00022527"/>
    </source>
</evidence>
<dbReference type="Pfam" id="PF00069">
    <property type="entry name" value="Pkinase"/>
    <property type="match status" value="1"/>
</dbReference>
<name>A0ABS0C3U9_9NOCA</name>
<dbReference type="Gene3D" id="3.30.200.20">
    <property type="entry name" value="Phosphorylase Kinase, domain 1"/>
    <property type="match status" value="1"/>
</dbReference>
<evidence type="ECO:0000256" key="3">
    <source>
        <dbReference type="ARBA" id="ARBA00022679"/>
    </source>
</evidence>
<proteinExistence type="predicted"/>
<dbReference type="CDD" id="cd14014">
    <property type="entry name" value="STKc_PknB_like"/>
    <property type="match status" value="1"/>
</dbReference>